<accession>A0A8J7DXC2</accession>
<evidence type="ECO:0000256" key="1">
    <source>
        <dbReference type="SAM" id="MobiDB-lite"/>
    </source>
</evidence>
<organism evidence="3 4">
    <name type="scientific">Lusitaniella coriacea LEGE 07157</name>
    <dbReference type="NCBI Taxonomy" id="945747"/>
    <lineage>
        <taxon>Bacteria</taxon>
        <taxon>Bacillati</taxon>
        <taxon>Cyanobacteriota</taxon>
        <taxon>Cyanophyceae</taxon>
        <taxon>Spirulinales</taxon>
        <taxon>Lusitaniellaceae</taxon>
        <taxon>Lusitaniella</taxon>
    </lineage>
</organism>
<dbReference type="PROSITE" id="PS50003">
    <property type="entry name" value="PH_DOMAIN"/>
    <property type="match status" value="1"/>
</dbReference>
<gene>
    <name evidence="3" type="ORF">IQ249_13375</name>
</gene>
<dbReference type="RefSeq" id="WP_194029981.1">
    <property type="nucleotide sequence ID" value="NZ_JADEWZ010000018.1"/>
</dbReference>
<proteinExistence type="predicted"/>
<dbReference type="InterPro" id="IPR001849">
    <property type="entry name" value="PH_domain"/>
</dbReference>
<keyword evidence="4" id="KW-1185">Reference proteome</keyword>
<feature type="compositionally biased region" description="Low complexity" evidence="1">
    <location>
        <begin position="73"/>
        <end position="103"/>
    </location>
</feature>
<comment type="caution">
    <text evidence="3">The sequence shown here is derived from an EMBL/GenBank/DDBJ whole genome shotgun (WGS) entry which is preliminary data.</text>
</comment>
<protein>
    <recommendedName>
        <fullName evidence="2">PH domain-containing protein</fullName>
    </recommendedName>
</protein>
<dbReference type="Proteomes" id="UP000654482">
    <property type="component" value="Unassembled WGS sequence"/>
</dbReference>
<dbReference type="AlphaFoldDB" id="A0A8J7DXC2"/>
<evidence type="ECO:0000313" key="4">
    <source>
        <dbReference type="Proteomes" id="UP000654482"/>
    </source>
</evidence>
<feature type="region of interest" description="Disordered" evidence="1">
    <location>
        <begin position="73"/>
        <end position="254"/>
    </location>
</feature>
<feature type="compositionally biased region" description="Polar residues" evidence="1">
    <location>
        <begin position="194"/>
        <end position="223"/>
    </location>
</feature>
<dbReference type="EMBL" id="JADEWZ010000018">
    <property type="protein sequence ID" value="MBE9116892.1"/>
    <property type="molecule type" value="Genomic_DNA"/>
</dbReference>
<feature type="compositionally biased region" description="Polar residues" evidence="1">
    <location>
        <begin position="237"/>
        <end position="254"/>
    </location>
</feature>
<evidence type="ECO:0000313" key="3">
    <source>
        <dbReference type="EMBL" id="MBE9116892.1"/>
    </source>
</evidence>
<feature type="compositionally biased region" description="Low complexity" evidence="1">
    <location>
        <begin position="163"/>
        <end position="177"/>
    </location>
</feature>
<sequence length="363" mass="39589">MTFSLSSPQPKVSRILAQRNADSPQLWLSAIVASIAIHLTLGWMLRFLLLEGRSVEQSGQKIIPIEMVAIASPKPKSPARSRPQPKTLQPKPRQPRTQQPQFERPSRTPLFTPNAAPARGKSWRRYRSNGAGNPADGSLEALNGNTPLTPADRYERNRHVSRANPGGASSSSNPSAQGGSGSENQPWRDRASTHQRTANSSPTRQTEPSPTRTATPSSNTNRTPPQPSQNPASSNSGSTAPAQSPKSTGLSANLMSLNPEQRDGLNISQPAQLKRQPPSYVLPSGIELQEEVVLKTIIEINANGKPIVHARLTQVIQGNIAPDKAGQLAKQIIEQWEFDPTYKEGQPHLHDYQIEMIIRPIFG</sequence>
<reference evidence="3" key="1">
    <citation type="submission" date="2020-10" db="EMBL/GenBank/DDBJ databases">
        <authorList>
            <person name="Castelo-Branco R."/>
            <person name="Eusebio N."/>
            <person name="Adriana R."/>
            <person name="Vieira A."/>
            <person name="Brugerolle De Fraissinette N."/>
            <person name="Rezende De Castro R."/>
            <person name="Schneider M.P."/>
            <person name="Vasconcelos V."/>
            <person name="Leao P.N."/>
        </authorList>
    </citation>
    <scope>NUCLEOTIDE SEQUENCE</scope>
    <source>
        <strain evidence="3">LEGE 07157</strain>
    </source>
</reference>
<name>A0A8J7DXC2_9CYAN</name>
<feature type="domain" description="PH" evidence="2">
    <location>
        <begin position="1"/>
        <end position="36"/>
    </location>
</feature>
<evidence type="ECO:0000259" key="2">
    <source>
        <dbReference type="PROSITE" id="PS50003"/>
    </source>
</evidence>